<name>A0A0F9PKK2_9ZZZZ</name>
<sequence>MGRQERLTKLPLATFGRLMGVNPLHLAGVQLDEFQTAAFSCGVAWPQEGWQNADAVSREALADAIGQAEDELENALGWRLIPSWEVDERQPTVRPNRPELINVTSLDVRGYHQITKADWGHFISGGIRAKTLLEADRPIVYAETRGIADYEDEATVTAPVDAGTDPCEVRVYYPGKAADDRYEIRPITVVVAGTTATITFARELAVLDTVLENFIFAAVGGTDDTLFLTTVDVYRVFNDPQTQASFLWEPIGGNCDCVSTGSACPVCQFQTQTACLLYRDDPKLSLLTFQAGTWNAATQQFDPASLSVGRNPDQLRLFYYAGKGSTLGCPRVEMDPAWAVVVSRLAAARLDRPPCACAQFWWERWSADLAFTTGAVELASYSMSPSNLANPFGTRRGDVYAWQQVNRPDVRAGGKGVVFA</sequence>
<reference evidence="1" key="1">
    <citation type="journal article" date="2015" name="Nature">
        <title>Complex archaea that bridge the gap between prokaryotes and eukaryotes.</title>
        <authorList>
            <person name="Spang A."/>
            <person name="Saw J.H."/>
            <person name="Jorgensen S.L."/>
            <person name="Zaremba-Niedzwiedzka K."/>
            <person name="Martijn J."/>
            <person name="Lind A.E."/>
            <person name="van Eijk R."/>
            <person name="Schleper C."/>
            <person name="Guy L."/>
            <person name="Ettema T.J."/>
        </authorList>
    </citation>
    <scope>NUCLEOTIDE SEQUENCE</scope>
</reference>
<dbReference type="AlphaFoldDB" id="A0A0F9PKK2"/>
<accession>A0A0F9PKK2</accession>
<protein>
    <submittedName>
        <fullName evidence="1">Uncharacterized protein</fullName>
    </submittedName>
</protein>
<dbReference type="EMBL" id="LAZR01005243">
    <property type="protein sequence ID" value="KKN01596.1"/>
    <property type="molecule type" value="Genomic_DNA"/>
</dbReference>
<proteinExistence type="predicted"/>
<comment type="caution">
    <text evidence="1">The sequence shown here is derived from an EMBL/GenBank/DDBJ whole genome shotgun (WGS) entry which is preliminary data.</text>
</comment>
<gene>
    <name evidence="1" type="ORF">LCGC14_1126160</name>
</gene>
<organism evidence="1">
    <name type="scientific">marine sediment metagenome</name>
    <dbReference type="NCBI Taxonomy" id="412755"/>
    <lineage>
        <taxon>unclassified sequences</taxon>
        <taxon>metagenomes</taxon>
        <taxon>ecological metagenomes</taxon>
    </lineage>
</organism>
<evidence type="ECO:0000313" key="1">
    <source>
        <dbReference type="EMBL" id="KKN01596.1"/>
    </source>
</evidence>